<organism evidence="3 4">
    <name type="scientific">Thalassobaculum fulvum</name>
    <dbReference type="NCBI Taxonomy" id="1633335"/>
    <lineage>
        <taxon>Bacteria</taxon>
        <taxon>Pseudomonadati</taxon>
        <taxon>Pseudomonadota</taxon>
        <taxon>Alphaproteobacteria</taxon>
        <taxon>Rhodospirillales</taxon>
        <taxon>Thalassobaculaceae</taxon>
        <taxon>Thalassobaculum</taxon>
    </lineage>
</organism>
<evidence type="ECO:0000313" key="3">
    <source>
        <dbReference type="EMBL" id="GHD46275.1"/>
    </source>
</evidence>
<evidence type="ECO:0000256" key="1">
    <source>
        <dbReference type="ARBA" id="ARBA00005250"/>
    </source>
</evidence>
<evidence type="ECO:0000313" key="4">
    <source>
        <dbReference type="Proteomes" id="UP000630353"/>
    </source>
</evidence>
<dbReference type="InterPro" id="IPR050855">
    <property type="entry name" value="NDM-1-like"/>
</dbReference>
<reference evidence="3" key="1">
    <citation type="journal article" date="2014" name="Int. J. Syst. Evol. Microbiol.">
        <title>Complete genome sequence of Corynebacterium casei LMG S-19264T (=DSM 44701T), isolated from a smear-ripened cheese.</title>
        <authorList>
            <consortium name="US DOE Joint Genome Institute (JGI-PGF)"/>
            <person name="Walter F."/>
            <person name="Albersmeier A."/>
            <person name="Kalinowski J."/>
            <person name="Ruckert C."/>
        </authorList>
    </citation>
    <scope>NUCLEOTIDE SEQUENCE</scope>
    <source>
        <strain evidence="3">KCTC 42651</strain>
    </source>
</reference>
<dbReference type="Gene3D" id="3.60.15.10">
    <property type="entry name" value="Ribonuclease Z/Hydroxyacylglutathione hydrolase-like"/>
    <property type="match status" value="1"/>
</dbReference>
<dbReference type="PANTHER" id="PTHR42951">
    <property type="entry name" value="METALLO-BETA-LACTAMASE DOMAIN-CONTAINING"/>
    <property type="match status" value="1"/>
</dbReference>
<feature type="domain" description="Metallo-beta-lactamase" evidence="2">
    <location>
        <begin position="31"/>
        <end position="221"/>
    </location>
</feature>
<dbReference type="AlphaFoldDB" id="A0A918XQ11"/>
<protein>
    <submittedName>
        <fullName evidence="3">MBL fold metallo-hydrolase</fullName>
    </submittedName>
</protein>
<dbReference type="GO" id="GO:0017001">
    <property type="term" value="P:antibiotic catabolic process"/>
    <property type="evidence" value="ECO:0007669"/>
    <property type="project" value="UniProtKB-ARBA"/>
</dbReference>
<sequence>MQERDDGVIRVEDHGDGIWRIEELYAHPYCRGAIWVVDGADRRLVLDAGWGLVPLRDHVPELFARPIVAVASHTHFDHVGGLGQFADRLVHPLEAPVLADPTPEAVQSWPFLQDYDALVFDPVPGGFDGAAWRLAPMPATSTVDEGDRIELGGRTLTVMHTPGHSPGHLCLFEEATGFLFAADAIYDGELFDTVPGASIPALLETHARLAALPATRVFPSHFGVFDRARLLGLAADYRRAKGA</sequence>
<dbReference type="InterPro" id="IPR036866">
    <property type="entry name" value="RibonucZ/Hydroxyglut_hydro"/>
</dbReference>
<reference evidence="3" key="2">
    <citation type="submission" date="2020-09" db="EMBL/GenBank/DDBJ databases">
        <authorList>
            <person name="Sun Q."/>
            <person name="Kim S."/>
        </authorList>
    </citation>
    <scope>NUCLEOTIDE SEQUENCE</scope>
    <source>
        <strain evidence="3">KCTC 42651</strain>
    </source>
</reference>
<dbReference type="InterPro" id="IPR001279">
    <property type="entry name" value="Metallo-B-lactamas"/>
</dbReference>
<dbReference type="PANTHER" id="PTHR42951:SF4">
    <property type="entry name" value="ACYL-COENZYME A THIOESTERASE MBLAC2"/>
    <property type="match status" value="1"/>
</dbReference>
<gene>
    <name evidence="3" type="ORF">GCM10017083_15220</name>
</gene>
<dbReference type="SUPFAM" id="SSF56281">
    <property type="entry name" value="Metallo-hydrolase/oxidoreductase"/>
    <property type="match status" value="1"/>
</dbReference>
<name>A0A918XQ11_9PROT</name>
<keyword evidence="4" id="KW-1185">Reference proteome</keyword>
<dbReference type="RefSeq" id="WP_189988348.1">
    <property type="nucleotide sequence ID" value="NZ_BMZS01000003.1"/>
</dbReference>
<comment type="caution">
    <text evidence="3">The sequence shown here is derived from an EMBL/GenBank/DDBJ whole genome shotgun (WGS) entry which is preliminary data.</text>
</comment>
<dbReference type="Pfam" id="PF00753">
    <property type="entry name" value="Lactamase_B"/>
    <property type="match status" value="1"/>
</dbReference>
<comment type="similarity">
    <text evidence="1">Belongs to the metallo-beta-lactamase superfamily. Class-B beta-lactamase family.</text>
</comment>
<proteinExistence type="inferred from homology"/>
<dbReference type="EMBL" id="BMZS01000003">
    <property type="protein sequence ID" value="GHD46275.1"/>
    <property type="molecule type" value="Genomic_DNA"/>
</dbReference>
<evidence type="ECO:0000259" key="2">
    <source>
        <dbReference type="SMART" id="SM00849"/>
    </source>
</evidence>
<dbReference type="Proteomes" id="UP000630353">
    <property type="component" value="Unassembled WGS sequence"/>
</dbReference>
<dbReference type="SMART" id="SM00849">
    <property type="entry name" value="Lactamase_B"/>
    <property type="match status" value="1"/>
</dbReference>
<accession>A0A918XQ11</accession>